<keyword evidence="17" id="KW-0966">Cell projection</keyword>
<dbReference type="InterPro" id="IPR002898">
    <property type="entry name" value="MotA_ExbB_proton_chnl"/>
</dbReference>
<dbReference type="Pfam" id="PF01618">
    <property type="entry name" value="MotA_ExbB"/>
    <property type="match status" value="1"/>
</dbReference>
<protein>
    <submittedName>
        <fullName evidence="17">Flagellar motor stator protein MotA</fullName>
    </submittedName>
</protein>
<evidence type="ECO:0000256" key="7">
    <source>
        <dbReference type="ARBA" id="ARBA00022692"/>
    </source>
</evidence>
<dbReference type="GO" id="GO:1902600">
    <property type="term" value="P:proton transmembrane transport"/>
    <property type="evidence" value="ECO:0007669"/>
    <property type="project" value="UniProtKB-KW"/>
</dbReference>
<proteinExistence type="inferred from homology"/>
<dbReference type="AlphaFoldDB" id="A0A8B2NUG3"/>
<keyword evidence="9" id="KW-0375">Hydrogen ion transport</keyword>
<keyword evidence="17" id="KW-0969">Cilium</keyword>
<keyword evidence="18" id="KW-1185">Reference proteome</keyword>
<dbReference type="EMBL" id="QHHQ01000003">
    <property type="protein sequence ID" value="RAI00935.1"/>
    <property type="molecule type" value="Genomic_DNA"/>
</dbReference>
<evidence type="ECO:0000256" key="4">
    <source>
        <dbReference type="ARBA" id="ARBA00022475"/>
    </source>
</evidence>
<dbReference type="NCBIfam" id="TIGR03818">
    <property type="entry name" value="MotA1"/>
    <property type="match status" value="1"/>
</dbReference>
<evidence type="ECO:0000259" key="15">
    <source>
        <dbReference type="Pfam" id="PF01618"/>
    </source>
</evidence>
<keyword evidence="4" id="KW-1003">Cell membrane</keyword>
<evidence type="ECO:0000256" key="5">
    <source>
        <dbReference type="ARBA" id="ARBA00022500"/>
    </source>
</evidence>
<name>A0A8B2NUG3_9HYPH</name>
<evidence type="ECO:0000256" key="3">
    <source>
        <dbReference type="ARBA" id="ARBA00022448"/>
    </source>
</evidence>
<evidence type="ECO:0000256" key="10">
    <source>
        <dbReference type="ARBA" id="ARBA00022989"/>
    </source>
</evidence>
<dbReference type="GO" id="GO:0005886">
    <property type="term" value="C:plasma membrane"/>
    <property type="evidence" value="ECO:0007669"/>
    <property type="project" value="UniProtKB-SubCell"/>
</dbReference>
<dbReference type="InterPro" id="IPR022522">
    <property type="entry name" value="Flagellar_motor_stator_MotA"/>
</dbReference>
<keyword evidence="11" id="KW-0406">Ion transport</keyword>
<organism evidence="17 18">
    <name type="scientific">Acuticoccus sediminis</name>
    <dbReference type="NCBI Taxonomy" id="2184697"/>
    <lineage>
        <taxon>Bacteria</taxon>
        <taxon>Pseudomonadati</taxon>
        <taxon>Pseudomonadota</taxon>
        <taxon>Alphaproteobacteria</taxon>
        <taxon>Hyphomicrobiales</taxon>
        <taxon>Amorphaceae</taxon>
        <taxon>Acuticoccus</taxon>
    </lineage>
</organism>
<reference evidence="17 18" key="1">
    <citation type="submission" date="2018-05" db="EMBL/GenBank/DDBJ databases">
        <title>Acuticoccus sediminis sp. nov., isolated from deep-sea sediment of Indian Ocean.</title>
        <authorList>
            <person name="Liu X."/>
            <person name="Lai Q."/>
            <person name="Du Y."/>
            <person name="Sun F."/>
            <person name="Zhang X."/>
            <person name="Wang S."/>
            <person name="Shao Z."/>
        </authorList>
    </citation>
    <scope>NUCLEOTIDE SEQUENCE [LARGE SCALE GENOMIC DNA]</scope>
    <source>
        <strain evidence="17 18">PTG4-2</strain>
    </source>
</reference>
<gene>
    <name evidence="17" type="primary">motA</name>
    <name evidence="17" type="ORF">DLJ53_17050</name>
</gene>
<keyword evidence="5" id="KW-0145">Chemotaxis</keyword>
<evidence type="ECO:0000256" key="6">
    <source>
        <dbReference type="ARBA" id="ARBA00022519"/>
    </source>
</evidence>
<dbReference type="Pfam" id="PF20560">
    <property type="entry name" value="MotA_N"/>
    <property type="match status" value="1"/>
</dbReference>
<feature type="transmembrane region" description="Helical" evidence="14">
    <location>
        <begin position="197"/>
        <end position="220"/>
    </location>
</feature>
<evidence type="ECO:0000256" key="9">
    <source>
        <dbReference type="ARBA" id="ARBA00022781"/>
    </source>
</evidence>
<feature type="domain" description="Motility protein A N-terminal" evidence="16">
    <location>
        <begin position="4"/>
        <end position="92"/>
    </location>
</feature>
<sequence length="299" mass="31973">MAVILGLVIGIGSMLGGFMAMGGHIDVLWQPFEVLIIFGLAAGIFIIANPSAMIKKTGSAIVQAASGKAPKRKDLLELLGCLFALMRDLKAKPRNEVEAHVDNPEESELFKKFPTIVKDKMLLNFICDYVRLILIGNARGFEIEALMDQEIATIRKDKQKPALALGEIADALPAIGIVAAVLGIVKAMGAIDQSPEILGGLIASALVGTFLGILSSYAFFAPMSSKIKTISEKQMKPYLITKQALLAYINGAMPQIALEHGRKTIETSSRPTIDEVESEALGNGPANDDQGRRATDKAA</sequence>
<feature type="region of interest" description="Disordered" evidence="13">
    <location>
        <begin position="267"/>
        <end position="299"/>
    </location>
</feature>
<dbReference type="GO" id="GO:0006935">
    <property type="term" value="P:chemotaxis"/>
    <property type="evidence" value="ECO:0007669"/>
    <property type="project" value="UniProtKB-KW"/>
</dbReference>
<dbReference type="InterPro" id="IPR046786">
    <property type="entry name" value="MotA_N"/>
</dbReference>
<evidence type="ECO:0000256" key="8">
    <source>
        <dbReference type="ARBA" id="ARBA00022779"/>
    </source>
</evidence>
<evidence type="ECO:0000313" key="17">
    <source>
        <dbReference type="EMBL" id="RAI00935.1"/>
    </source>
</evidence>
<accession>A0A8B2NUG3</accession>
<dbReference type="GO" id="GO:0071978">
    <property type="term" value="P:bacterial-type flagellum-dependent swarming motility"/>
    <property type="evidence" value="ECO:0007669"/>
    <property type="project" value="InterPro"/>
</dbReference>
<evidence type="ECO:0000259" key="16">
    <source>
        <dbReference type="Pfam" id="PF20560"/>
    </source>
</evidence>
<evidence type="ECO:0000256" key="2">
    <source>
        <dbReference type="ARBA" id="ARBA00008038"/>
    </source>
</evidence>
<keyword evidence="7 14" id="KW-0812">Transmembrane</keyword>
<feature type="domain" description="MotA/TolQ/ExbB proton channel" evidence="15">
    <location>
        <begin position="135"/>
        <end position="236"/>
    </location>
</feature>
<evidence type="ECO:0000256" key="11">
    <source>
        <dbReference type="ARBA" id="ARBA00023065"/>
    </source>
</evidence>
<keyword evidence="3" id="KW-0813">Transport</keyword>
<keyword evidence="12 14" id="KW-0472">Membrane</keyword>
<feature type="transmembrane region" description="Helical" evidence="14">
    <location>
        <begin position="32"/>
        <end position="49"/>
    </location>
</feature>
<keyword evidence="6" id="KW-0997">Cell inner membrane</keyword>
<comment type="subcellular location">
    <subcellularLocation>
        <location evidence="1">Cell inner membrane</location>
        <topology evidence="1">Multi-pass membrane protein</topology>
    </subcellularLocation>
</comment>
<dbReference type="PROSITE" id="PS01307">
    <property type="entry name" value="MOTA"/>
    <property type="match status" value="1"/>
</dbReference>
<keyword evidence="17" id="KW-0282">Flagellum</keyword>
<keyword evidence="10 14" id="KW-1133">Transmembrane helix</keyword>
<dbReference type="PANTHER" id="PTHR30433:SF4">
    <property type="entry name" value="MOTILITY PROTEIN A"/>
    <property type="match status" value="1"/>
</dbReference>
<comment type="similarity">
    <text evidence="2">Belongs to the MotA family.</text>
</comment>
<dbReference type="RefSeq" id="WP_111347427.1">
    <property type="nucleotide sequence ID" value="NZ_JAIWKD010000004.1"/>
</dbReference>
<evidence type="ECO:0000256" key="1">
    <source>
        <dbReference type="ARBA" id="ARBA00004429"/>
    </source>
</evidence>
<dbReference type="InterPro" id="IPR000540">
    <property type="entry name" value="Flag_MotA_CS"/>
</dbReference>
<dbReference type="PANTHER" id="PTHR30433">
    <property type="entry name" value="CHEMOTAXIS PROTEIN MOTA"/>
    <property type="match status" value="1"/>
</dbReference>
<evidence type="ECO:0000256" key="13">
    <source>
        <dbReference type="SAM" id="MobiDB-lite"/>
    </source>
</evidence>
<evidence type="ECO:0000256" key="14">
    <source>
        <dbReference type="SAM" id="Phobius"/>
    </source>
</evidence>
<evidence type="ECO:0000313" key="18">
    <source>
        <dbReference type="Proteomes" id="UP000249590"/>
    </source>
</evidence>
<dbReference type="Proteomes" id="UP000249590">
    <property type="component" value="Unassembled WGS sequence"/>
</dbReference>
<dbReference type="InterPro" id="IPR047055">
    <property type="entry name" value="MotA-like"/>
</dbReference>
<comment type="caution">
    <text evidence="17">The sequence shown here is derived from an EMBL/GenBank/DDBJ whole genome shotgun (WGS) entry which is preliminary data.</text>
</comment>
<keyword evidence="8" id="KW-0283">Flagellar rotation</keyword>
<dbReference type="OrthoDB" id="9782603at2"/>
<feature type="compositionally biased region" description="Basic and acidic residues" evidence="13">
    <location>
        <begin position="289"/>
        <end position="299"/>
    </location>
</feature>
<feature type="transmembrane region" description="Helical" evidence="14">
    <location>
        <begin position="162"/>
        <end position="185"/>
    </location>
</feature>
<evidence type="ECO:0000256" key="12">
    <source>
        <dbReference type="ARBA" id="ARBA00023136"/>
    </source>
</evidence>